<dbReference type="Proteomes" id="UP000182624">
    <property type="component" value="Unassembled WGS sequence"/>
</dbReference>
<dbReference type="OrthoDB" id="8922993at2"/>
<name>A0A1I5R9P4_9FIRM</name>
<dbReference type="Gene3D" id="3.40.50.1820">
    <property type="entry name" value="alpha/beta hydrolase"/>
    <property type="match status" value="1"/>
</dbReference>
<sequence>MIHTLMKEDGFEGILFPGNGSKDKVIIVMSGSNGGMNMAKHEAEFYHKNGIPAMSLALFKTKQTSPDLVSVTIEYVENAIRYLKEKYSEMKIINIELNGVYMIKQAMHLLTGLMKCPVMPNGL</sequence>
<organism evidence="1 2">
    <name type="scientific">Butyrivibrio proteoclasticus</name>
    <dbReference type="NCBI Taxonomy" id="43305"/>
    <lineage>
        <taxon>Bacteria</taxon>
        <taxon>Bacillati</taxon>
        <taxon>Bacillota</taxon>
        <taxon>Clostridia</taxon>
        <taxon>Lachnospirales</taxon>
        <taxon>Lachnospiraceae</taxon>
        <taxon>Butyrivibrio</taxon>
    </lineage>
</organism>
<dbReference type="InterPro" id="IPR029058">
    <property type="entry name" value="AB_hydrolase_fold"/>
</dbReference>
<dbReference type="AlphaFoldDB" id="A0A1I5R9P4"/>
<dbReference type="EMBL" id="FOXO01000003">
    <property type="protein sequence ID" value="SFP55120.1"/>
    <property type="molecule type" value="Genomic_DNA"/>
</dbReference>
<evidence type="ECO:0000313" key="2">
    <source>
        <dbReference type="Proteomes" id="UP000182624"/>
    </source>
</evidence>
<proteinExistence type="predicted"/>
<accession>A0A1I5R9P4</accession>
<reference evidence="2" key="1">
    <citation type="submission" date="2016-10" db="EMBL/GenBank/DDBJ databases">
        <authorList>
            <person name="Varghese N."/>
            <person name="Submissions S."/>
        </authorList>
    </citation>
    <scope>NUCLEOTIDE SEQUENCE [LARGE SCALE GENOMIC DNA]</scope>
    <source>
        <strain evidence="2">P18</strain>
    </source>
</reference>
<protein>
    <submittedName>
        <fullName evidence="1">Uncharacterized protein</fullName>
    </submittedName>
</protein>
<gene>
    <name evidence="1" type="ORF">SAMN04487928_103195</name>
</gene>
<dbReference type="RefSeq" id="WP_074884330.1">
    <property type="nucleotide sequence ID" value="NZ_FOXO01000003.1"/>
</dbReference>
<keyword evidence="2" id="KW-1185">Reference proteome</keyword>
<evidence type="ECO:0000313" key="1">
    <source>
        <dbReference type="EMBL" id="SFP55120.1"/>
    </source>
</evidence>